<evidence type="ECO:0000313" key="2">
    <source>
        <dbReference type="Proteomes" id="UP000288805"/>
    </source>
</evidence>
<gene>
    <name evidence="1" type="ORF">CK203_061877</name>
</gene>
<comment type="caution">
    <text evidence="1">The sequence shown here is derived from an EMBL/GenBank/DDBJ whole genome shotgun (WGS) entry which is preliminary data.</text>
</comment>
<dbReference type="Proteomes" id="UP000288805">
    <property type="component" value="Unassembled WGS sequence"/>
</dbReference>
<dbReference type="EMBL" id="QGNW01000556">
    <property type="protein sequence ID" value="RVW67993.1"/>
    <property type="molecule type" value="Genomic_DNA"/>
</dbReference>
<organism evidence="1 2">
    <name type="scientific">Vitis vinifera</name>
    <name type="common">Grape</name>
    <dbReference type="NCBI Taxonomy" id="29760"/>
    <lineage>
        <taxon>Eukaryota</taxon>
        <taxon>Viridiplantae</taxon>
        <taxon>Streptophyta</taxon>
        <taxon>Embryophyta</taxon>
        <taxon>Tracheophyta</taxon>
        <taxon>Spermatophyta</taxon>
        <taxon>Magnoliopsida</taxon>
        <taxon>eudicotyledons</taxon>
        <taxon>Gunneridae</taxon>
        <taxon>Pentapetalae</taxon>
        <taxon>rosids</taxon>
        <taxon>Vitales</taxon>
        <taxon>Vitaceae</taxon>
        <taxon>Viteae</taxon>
        <taxon>Vitis</taxon>
    </lineage>
</organism>
<dbReference type="AlphaFoldDB" id="A0A438G6Z6"/>
<protein>
    <submittedName>
        <fullName evidence="1">Uncharacterized protein</fullName>
    </submittedName>
</protein>
<evidence type="ECO:0000313" key="1">
    <source>
        <dbReference type="EMBL" id="RVW67993.1"/>
    </source>
</evidence>
<proteinExistence type="predicted"/>
<accession>A0A438G6Z6</accession>
<name>A0A438G6Z6_VITVI</name>
<reference evidence="1 2" key="1">
    <citation type="journal article" date="2018" name="PLoS Genet.">
        <title>Population sequencing reveals clonal diversity and ancestral inbreeding in the grapevine cultivar Chardonnay.</title>
        <authorList>
            <person name="Roach M.J."/>
            <person name="Johnson D.L."/>
            <person name="Bohlmann J."/>
            <person name="van Vuuren H.J."/>
            <person name="Jones S.J."/>
            <person name="Pretorius I.S."/>
            <person name="Schmidt S.A."/>
            <person name="Borneman A.R."/>
        </authorList>
    </citation>
    <scope>NUCLEOTIDE SEQUENCE [LARGE SCALE GENOMIC DNA]</scope>
    <source>
        <strain evidence="2">cv. Chardonnay</strain>
        <tissue evidence="1">Leaf</tissue>
    </source>
</reference>
<sequence>MQATRLFTRCSSSRFLKLCNRLPNEKLEVVRDLQFGDISSDKSNDLTSTDVGLVFGLLTTGLILQIASTPSNYPFGTLNTYEKRLLNLPVGEEFRRCFLYYACATILAPTSMPLLSAWSDELIKERLAVKINEFDNFGHGEGFDDSSPPRTHVEADSGLTSSHEILEKYYATERAINAYQKGIQQQLGIMRGLMHRLDARKERSLPPPAVGHSGYATYNFPEAEQHSNYAVDDMACHGTEDIPDTPIRHPTIIGNSLGDIHYYT</sequence>